<protein>
    <recommendedName>
        <fullName evidence="8">Cysteine desulfurase</fullName>
        <ecNumber evidence="8">2.8.1.7</ecNumber>
    </recommendedName>
</protein>
<dbReference type="InterPro" id="IPR020578">
    <property type="entry name" value="Aminotrans_V_PyrdxlP_BS"/>
</dbReference>
<dbReference type="CDD" id="cd06453">
    <property type="entry name" value="SufS_like"/>
    <property type="match status" value="1"/>
</dbReference>
<dbReference type="GO" id="GO:0030170">
    <property type="term" value="F:pyridoxal phosphate binding"/>
    <property type="evidence" value="ECO:0007669"/>
    <property type="project" value="UniProtKB-UniRule"/>
</dbReference>
<comment type="cofactor">
    <cofactor evidence="1 7">
        <name>pyridoxal 5'-phosphate</name>
        <dbReference type="ChEBI" id="CHEBI:597326"/>
    </cofactor>
</comment>
<dbReference type="InterPro" id="IPR010970">
    <property type="entry name" value="Cys_dSase_SufS"/>
</dbReference>
<dbReference type="InterPro" id="IPR015424">
    <property type="entry name" value="PyrdxlP-dep_Trfase"/>
</dbReference>
<evidence type="ECO:0000313" key="11">
    <source>
        <dbReference type="Proteomes" id="UP000305939"/>
    </source>
</evidence>
<accession>A0A4V3UYE3</accession>
<dbReference type="Pfam" id="PF00266">
    <property type="entry name" value="Aminotran_5"/>
    <property type="match status" value="1"/>
</dbReference>
<dbReference type="InterPro" id="IPR015422">
    <property type="entry name" value="PyrdxlP-dep_Trfase_small"/>
</dbReference>
<dbReference type="GO" id="GO:0031071">
    <property type="term" value="F:cysteine desulfurase activity"/>
    <property type="evidence" value="ECO:0007669"/>
    <property type="project" value="UniProtKB-UniRule"/>
</dbReference>
<dbReference type="SUPFAM" id="SSF53383">
    <property type="entry name" value="PLP-dependent transferases"/>
    <property type="match status" value="1"/>
</dbReference>
<dbReference type="RefSeq" id="WP_136334888.1">
    <property type="nucleotide sequence ID" value="NZ_QXMP01000001.1"/>
</dbReference>
<comment type="function">
    <text evidence="2 8">Catalyzes the removal of elemental sulfur and selenium atoms from L-cysteine, L-cystine, L-selenocysteine, and L-selenocystine to produce L-alanine.</text>
</comment>
<dbReference type="OrthoDB" id="9804366at2"/>
<proteinExistence type="inferred from homology"/>
<dbReference type="Gene3D" id="3.40.640.10">
    <property type="entry name" value="Type I PLP-dependent aspartate aminotransferase-like (Major domain)"/>
    <property type="match status" value="1"/>
</dbReference>
<evidence type="ECO:0000256" key="4">
    <source>
        <dbReference type="ARBA" id="ARBA00022679"/>
    </source>
</evidence>
<dbReference type="InterPro" id="IPR015421">
    <property type="entry name" value="PyrdxlP-dep_Trfase_major"/>
</dbReference>
<dbReference type="InterPro" id="IPR000192">
    <property type="entry name" value="Aminotrans_V_dom"/>
</dbReference>
<sequence length="405" mass="44818">MIDIKSIREDFPILNRKVNGYPLVYLDNAATSQTPKQVIKAITDYYTNYNANIHRGVHTLSQEATEKYEEARQKLQRHFNAAHPYEIIFTSGTTHGINLVANGFAALLQPGDELLVSAMEHHSNIVPWQMLCEKTGAVLKVIPMNEKGELEMEVYEQLLSDKTRIVFCNHISNALGTINPIEKIIKMAHDAGAAVLIDGAQAAPHIKADLQALDVDFYTVSAHKMCGPTGVGMLYGKESWLRKMPPYQGGGEMIAEVTFEKTTYADLPHKFEAGTPDICGGIAFGAAVDYMNGIGFDAIAAYEHELLDYATGRLLKEIEGVKIYGTAENKTSVISFNIEGIHPYDIGAILDKLGVAVRTGHHCAQPIMDYYKIPGTVRASFAFYNTREEVDRFIEAVQKAQMMLA</sequence>
<dbReference type="PIRSF" id="PIRSF005572">
    <property type="entry name" value="NifS"/>
    <property type="match status" value="1"/>
</dbReference>
<comment type="similarity">
    <text evidence="3 8">Belongs to the class-V pyridoxal-phosphate-dependent aminotransferase family. Csd subfamily.</text>
</comment>
<dbReference type="EMBL" id="SSMC01000001">
    <property type="protein sequence ID" value="THD69398.1"/>
    <property type="molecule type" value="Genomic_DNA"/>
</dbReference>
<dbReference type="GO" id="GO:0006534">
    <property type="term" value="P:cysteine metabolic process"/>
    <property type="evidence" value="ECO:0007669"/>
    <property type="project" value="UniProtKB-UniRule"/>
</dbReference>
<dbReference type="PROSITE" id="PS00595">
    <property type="entry name" value="AA_TRANSFER_CLASS_5"/>
    <property type="match status" value="1"/>
</dbReference>
<evidence type="ECO:0000256" key="7">
    <source>
        <dbReference type="RuleBase" id="RU004504"/>
    </source>
</evidence>
<dbReference type="EC" id="2.8.1.7" evidence="8"/>
<name>A0A4V3UYE3_9FLAO</name>
<evidence type="ECO:0000256" key="2">
    <source>
        <dbReference type="ARBA" id="ARBA00002824"/>
    </source>
</evidence>
<dbReference type="Proteomes" id="UP000305939">
    <property type="component" value="Unassembled WGS sequence"/>
</dbReference>
<keyword evidence="11" id="KW-1185">Reference proteome</keyword>
<comment type="caution">
    <text evidence="10">The sequence shown here is derived from an EMBL/GenBank/DDBJ whole genome shotgun (WGS) entry which is preliminary data.</text>
</comment>
<evidence type="ECO:0000313" key="10">
    <source>
        <dbReference type="EMBL" id="THD69398.1"/>
    </source>
</evidence>
<dbReference type="InterPro" id="IPR016454">
    <property type="entry name" value="Cysteine_dSase"/>
</dbReference>
<dbReference type="PANTHER" id="PTHR43586">
    <property type="entry name" value="CYSTEINE DESULFURASE"/>
    <property type="match status" value="1"/>
</dbReference>
<keyword evidence="4 8" id="KW-0808">Transferase</keyword>
<evidence type="ECO:0000256" key="6">
    <source>
        <dbReference type="ARBA" id="ARBA00050776"/>
    </source>
</evidence>
<dbReference type="AlphaFoldDB" id="A0A4V3UYE3"/>
<gene>
    <name evidence="10" type="ORF">E7Z59_03470</name>
</gene>
<organism evidence="10 11">
    <name type="scientific">Robertkochia marina</name>
    <dbReference type="NCBI Taxonomy" id="1227945"/>
    <lineage>
        <taxon>Bacteria</taxon>
        <taxon>Pseudomonadati</taxon>
        <taxon>Bacteroidota</taxon>
        <taxon>Flavobacteriia</taxon>
        <taxon>Flavobacteriales</taxon>
        <taxon>Flavobacteriaceae</taxon>
        <taxon>Robertkochia</taxon>
    </lineage>
</organism>
<reference evidence="10 11" key="1">
    <citation type="submission" date="2019-04" db="EMBL/GenBank/DDBJ databases">
        <title>Draft genome sequence of Robertkochia marina CC-AMO-30D.</title>
        <authorList>
            <person name="Hameed A."/>
            <person name="Lin S.-Y."/>
            <person name="Shahina M."/>
            <person name="Lai W.-A."/>
            <person name="Young C.-C."/>
        </authorList>
    </citation>
    <scope>NUCLEOTIDE SEQUENCE [LARGE SCALE GENOMIC DNA]</scope>
    <source>
        <strain evidence="10 11">CC-AMO-30D</strain>
    </source>
</reference>
<dbReference type="Gene3D" id="3.90.1150.10">
    <property type="entry name" value="Aspartate Aminotransferase, domain 1"/>
    <property type="match status" value="1"/>
</dbReference>
<feature type="domain" description="Aminotransferase class V" evidence="9">
    <location>
        <begin position="24"/>
        <end position="393"/>
    </location>
</feature>
<comment type="catalytic activity">
    <reaction evidence="6 8">
        <text>(sulfur carrier)-H + L-cysteine = (sulfur carrier)-SH + L-alanine</text>
        <dbReference type="Rhea" id="RHEA:43892"/>
        <dbReference type="Rhea" id="RHEA-COMP:14737"/>
        <dbReference type="Rhea" id="RHEA-COMP:14739"/>
        <dbReference type="ChEBI" id="CHEBI:29917"/>
        <dbReference type="ChEBI" id="CHEBI:35235"/>
        <dbReference type="ChEBI" id="CHEBI:57972"/>
        <dbReference type="ChEBI" id="CHEBI:64428"/>
        <dbReference type="EC" id="2.8.1.7"/>
    </reaction>
</comment>
<evidence type="ECO:0000256" key="1">
    <source>
        <dbReference type="ARBA" id="ARBA00001933"/>
    </source>
</evidence>
<dbReference type="NCBIfam" id="TIGR01979">
    <property type="entry name" value="sufS"/>
    <property type="match status" value="1"/>
</dbReference>
<keyword evidence="5 8" id="KW-0663">Pyridoxal phosphate</keyword>
<evidence type="ECO:0000256" key="8">
    <source>
        <dbReference type="RuleBase" id="RU004506"/>
    </source>
</evidence>
<dbReference type="PANTHER" id="PTHR43586:SF8">
    <property type="entry name" value="CYSTEINE DESULFURASE 1, CHLOROPLASTIC"/>
    <property type="match status" value="1"/>
</dbReference>
<evidence type="ECO:0000256" key="5">
    <source>
        <dbReference type="ARBA" id="ARBA00022898"/>
    </source>
</evidence>
<evidence type="ECO:0000256" key="3">
    <source>
        <dbReference type="ARBA" id="ARBA00010447"/>
    </source>
</evidence>
<evidence type="ECO:0000259" key="9">
    <source>
        <dbReference type="Pfam" id="PF00266"/>
    </source>
</evidence>